<evidence type="ECO:0000256" key="5">
    <source>
        <dbReference type="ARBA" id="ARBA00022801"/>
    </source>
</evidence>
<dbReference type="InterPro" id="IPR018202">
    <property type="entry name" value="Ser_caboxypep_ser_AS"/>
</dbReference>
<dbReference type="InterPro" id="IPR001563">
    <property type="entry name" value="Peptidase_S10"/>
</dbReference>
<feature type="chain" id="PRO_5045011234" description="Carboxypeptidase" evidence="7">
    <location>
        <begin position="26"/>
        <end position="435"/>
    </location>
</feature>
<keyword evidence="3 7" id="KW-0645">Protease</keyword>
<evidence type="ECO:0000256" key="4">
    <source>
        <dbReference type="ARBA" id="ARBA00022729"/>
    </source>
</evidence>
<feature type="signal peptide" evidence="7">
    <location>
        <begin position="1"/>
        <end position="25"/>
    </location>
</feature>
<keyword evidence="6" id="KW-0325">Glycoprotein</keyword>
<evidence type="ECO:0000313" key="8">
    <source>
        <dbReference type="EMBL" id="CAG8611432.1"/>
    </source>
</evidence>
<dbReference type="PANTHER" id="PTHR11802:SF113">
    <property type="entry name" value="SERINE CARBOXYPEPTIDASE CTSA-4.1"/>
    <property type="match status" value="1"/>
</dbReference>
<protein>
    <recommendedName>
        <fullName evidence="7">Carboxypeptidase</fullName>
        <ecNumber evidence="7">3.4.16.-</ecNumber>
    </recommendedName>
</protein>
<comment type="similarity">
    <text evidence="1 7">Belongs to the peptidase S10 family.</text>
</comment>
<keyword evidence="5 7" id="KW-0378">Hydrolase</keyword>
<evidence type="ECO:0000256" key="7">
    <source>
        <dbReference type="RuleBase" id="RU361156"/>
    </source>
</evidence>
<dbReference type="PRINTS" id="PR00724">
    <property type="entry name" value="CRBOXYPTASEC"/>
</dbReference>
<sequence>MVSPMSLIVTCLVLGILILCNLVLAQGHDKWKKTITHRAFPEYKVEYKEPTICDKASKQYSGYFVVNSTKNFFYWFFESKNKPQEDPIVLWMPSLNALFLEIGPCKLKKGGNDTIPNPYSWNNNASIIFLDQPTNTGYSYGDDVDNTSVAASDIYAFLQLFFHQFNNYTHLNFHIAGESYAGHFIPAVATEIVNNNNNASEDITYINLESVLIGNGVVEPVKQLEPCPHMACNSTYKPVLTNDICHQMSEDFPKSMIKPYTDNTNQSLFDIRRKCDGKNYCYSEADDLDIFANLENTKAELGVNTSLVFQACNNTGVFIDFGKSGDMVLQFDKFISQLLESKIRVLIYAGDADYLCNWYGVEAWVKELQWSGKEGFNNANVTQWMTKDPVKYAGDVRTFEGFTFLKIFEAGHMAPYDQPGPSLDFFNRWIYKEAL</sequence>
<dbReference type="Pfam" id="PF00450">
    <property type="entry name" value="Peptidase_S10"/>
    <property type="match status" value="1"/>
</dbReference>
<keyword evidence="4 7" id="KW-0732">Signal</keyword>
<evidence type="ECO:0000256" key="2">
    <source>
        <dbReference type="ARBA" id="ARBA00022645"/>
    </source>
</evidence>
<dbReference type="Gene3D" id="3.40.50.1820">
    <property type="entry name" value="alpha/beta hydrolase"/>
    <property type="match status" value="1"/>
</dbReference>
<evidence type="ECO:0000256" key="3">
    <source>
        <dbReference type="ARBA" id="ARBA00022670"/>
    </source>
</evidence>
<dbReference type="EC" id="3.4.16.-" evidence="7"/>
<dbReference type="InterPro" id="IPR029058">
    <property type="entry name" value="AB_hydrolase_fold"/>
</dbReference>
<dbReference type="SUPFAM" id="SSF53474">
    <property type="entry name" value="alpha/beta-Hydrolases"/>
    <property type="match status" value="1"/>
</dbReference>
<dbReference type="PROSITE" id="PS00131">
    <property type="entry name" value="CARBOXYPEPT_SER_SER"/>
    <property type="match status" value="1"/>
</dbReference>
<reference evidence="8 9" key="1">
    <citation type="submission" date="2021-06" db="EMBL/GenBank/DDBJ databases">
        <authorList>
            <person name="Kallberg Y."/>
            <person name="Tangrot J."/>
            <person name="Rosling A."/>
        </authorList>
    </citation>
    <scope>NUCLEOTIDE SEQUENCE [LARGE SCALE GENOMIC DNA]</scope>
    <source>
        <strain evidence="8 9">120-4 pot B 10/14</strain>
    </source>
</reference>
<evidence type="ECO:0000256" key="6">
    <source>
        <dbReference type="ARBA" id="ARBA00023180"/>
    </source>
</evidence>
<accession>A0ABN7UJC3</accession>
<keyword evidence="9" id="KW-1185">Reference proteome</keyword>
<dbReference type="Proteomes" id="UP000789901">
    <property type="component" value="Unassembled WGS sequence"/>
</dbReference>
<comment type="caution">
    <text evidence="8">The sequence shown here is derived from an EMBL/GenBank/DDBJ whole genome shotgun (WGS) entry which is preliminary data.</text>
</comment>
<organism evidence="8 9">
    <name type="scientific">Gigaspora margarita</name>
    <dbReference type="NCBI Taxonomy" id="4874"/>
    <lineage>
        <taxon>Eukaryota</taxon>
        <taxon>Fungi</taxon>
        <taxon>Fungi incertae sedis</taxon>
        <taxon>Mucoromycota</taxon>
        <taxon>Glomeromycotina</taxon>
        <taxon>Glomeromycetes</taxon>
        <taxon>Diversisporales</taxon>
        <taxon>Gigasporaceae</taxon>
        <taxon>Gigaspora</taxon>
    </lineage>
</organism>
<evidence type="ECO:0000256" key="1">
    <source>
        <dbReference type="ARBA" id="ARBA00009431"/>
    </source>
</evidence>
<dbReference type="EMBL" id="CAJVQB010003554">
    <property type="protein sequence ID" value="CAG8611432.1"/>
    <property type="molecule type" value="Genomic_DNA"/>
</dbReference>
<gene>
    <name evidence="8" type="ORF">GMARGA_LOCUS7376</name>
</gene>
<name>A0ABN7UJC3_GIGMA</name>
<proteinExistence type="inferred from homology"/>
<evidence type="ECO:0000313" key="9">
    <source>
        <dbReference type="Proteomes" id="UP000789901"/>
    </source>
</evidence>
<dbReference type="PANTHER" id="PTHR11802">
    <property type="entry name" value="SERINE PROTEASE FAMILY S10 SERINE CARBOXYPEPTIDASE"/>
    <property type="match status" value="1"/>
</dbReference>
<keyword evidence="2 7" id="KW-0121">Carboxypeptidase</keyword>